<accession>A0ABP3VCG0</accession>
<feature type="chain" id="PRO_5045509354" description="DUF3575 domain-containing protein" evidence="1">
    <location>
        <begin position="20"/>
        <end position="189"/>
    </location>
</feature>
<keyword evidence="3" id="KW-1185">Reference proteome</keyword>
<name>A0ABP3VCG0_9FLAO</name>
<protein>
    <recommendedName>
        <fullName evidence="4">DUF3575 domain-containing protein</fullName>
    </recommendedName>
</protein>
<organism evidence="2 3">
    <name type="scientific">Psychroflexus lacisalsi</name>
    <dbReference type="NCBI Taxonomy" id="503928"/>
    <lineage>
        <taxon>Bacteria</taxon>
        <taxon>Pseudomonadati</taxon>
        <taxon>Bacteroidota</taxon>
        <taxon>Flavobacteriia</taxon>
        <taxon>Flavobacteriales</taxon>
        <taxon>Flavobacteriaceae</taxon>
        <taxon>Psychroflexus</taxon>
    </lineage>
</organism>
<comment type="caution">
    <text evidence="2">The sequence shown here is derived from an EMBL/GenBank/DDBJ whole genome shotgun (WGS) entry which is preliminary data.</text>
</comment>
<keyword evidence="1" id="KW-0732">Signal</keyword>
<evidence type="ECO:0000256" key="1">
    <source>
        <dbReference type="SAM" id="SignalP"/>
    </source>
</evidence>
<evidence type="ECO:0008006" key="4">
    <source>
        <dbReference type="Google" id="ProtNLM"/>
    </source>
</evidence>
<evidence type="ECO:0000313" key="3">
    <source>
        <dbReference type="Proteomes" id="UP001500185"/>
    </source>
</evidence>
<feature type="signal peptide" evidence="1">
    <location>
        <begin position="1"/>
        <end position="19"/>
    </location>
</feature>
<dbReference type="EMBL" id="BAAAGG010000001">
    <property type="protein sequence ID" value="GAA0751405.1"/>
    <property type="molecule type" value="Genomic_DNA"/>
</dbReference>
<gene>
    <name evidence="2" type="ORF">GCM10009433_01410</name>
</gene>
<dbReference type="RefSeq" id="WP_224455295.1">
    <property type="nucleotide sequence ID" value="NZ_BAAAGG010000001.1"/>
</dbReference>
<reference evidence="3" key="1">
    <citation type="journal article" date="2019" name="Int. J. Syst. Evol. Microbiol.">
        <title>The Global Catalogue of Microorganisms (GCM) 10K type strain sequencing project: providing services to taxonomists for standard genome sequencing and annotation.</title>
        <authorList>
            <consortium name="The Broad Institute Genomics Platform"/>
            <consortium name="The Broad Institute Genome Sequencing Center for Infectious Disease"/>
            <person name="Wu L."/>
            <person name="Ma J."/>
        </authorList>
    </citation>
    <scope>NUCLEOTIDE SEQUENCE [LARGE SCALE GENOMIC DNA]</scope>
    <source>
        <strain evidence="3">JCM 16231</strain>
    </source>
</reference>
<evidence type="ECO:0000313" key="2">
    <source>
        <dbReference type="EMBL" id="GAA0751405.1"/>
    </source>
</evidence>
<proteinExistence type="predicted"/>
<sequence length="189" mass="21655">MKSIITFVLLLISVFFSFAQEKEMPETVDSISKNNYEKVHELRLGAIKLLASGFLDVSYEYVNSQTSGYGVSLMVNFDDNIDYEKFGLIPYYRFYFGKNPEFKGRGFFVEAFSYFHIGEDDSFNYNQQGDFVREDDTFFEVAPGFAVGSKWINSNGFVFQLKLGVGRNLLGESPNEFLATGDVYIGYRF</sequence>
<dbReference type="Proteomes" id="UP001500185">
    <property type="component" value="Unassembled WGS sequence"/>
</dbReference>